<keyword evidence="6" id="KW-0175">Coiled coil</keyword>
<dbReference type="OrthoDB" id="264603at2759"/>
<keyword evidence="3 7" id="KW-0812">Transmembrane</keyword>
<dbReference type="AlphaFoldDB" id="A0A077ZTD6"/>
<evidence type="ECO:0000256" key="7">
    <source>
        <dbReference type="SAM" id="Phobius"/>
    </source>
</evidence>
<sequence>MDPSKNKLVQIDPEAELRFFSQPDNQSYKTYLTITNVSQGSVAFKVKTTAPRFYVVKPNQGILDKGSKISIDITLITSAENQIDSNKFLVQVAQCELSSSETYQLNTLWDKKGKDQISAYKLKVSIAQNNQNFASAQSFGGQISPNANKPQSEIENLSSFREQMQILISHQELVVSLNKRKLKDKVSHNQMQHLSKTQWQNLFKHQRPKSMNMKELQSNFIPMFNKFNSDDINQSLSQSQSQNMNQENIKKKTEEVNRQLEQIQSDKKRVLGELDGLKRQLLDNDKQQYDWKEVDYKNESRFQIIHLLITAIICLFIGGYLVTRETKDGTQQPIVTGPDL</sequence>
<evidence type="ECO:0000313" key="10">
    <source>
        <dbReference type="Proteomes" id="UP000039865"/>
    </source>
</evidence>
<comment type="similarity">
    <text evidence="2">Belongs to the VAMP-associated protein (VAP) (TC 9.B.17) family.</text>
</comment>
<dbReference type="PANTHER" id="PTHR10809:SF6">
    <property type="entry name" value="AT11025P-RELATED"/>
    <property type="match status" value="1"/>
</dbReference>
<feature type="domain" description="MSP" evidence="8">
    <location>
        <begin position="8"/>
        <end position="127"/>
    </location>
</feature>
<evidence type="ECO:0000313" key="9">
    <source>
        <dbReference type="EMBL" id="CDW72595.1"/>
    </source>
</evidence>
<dbReference type="GO" id="GO:0061817">
    <property type="term" value="P:endoplasmic reticulum-plasma membrane tethering"/>
    <property type="evidence" value="ECO:0007669"/>
    <property type="project" value="TreeGrafter"/>
</dbReference>
<evidence type="ECO:0000256" key="2">
    <source>
        <dbReference type="ARBA" id="ARBA00008932"/>
    </source>
</evidence>
<evidence type="ECO:0000256" key="6">
    <source>
        <dbReference type="SAM" id="Coils"/>
    </source>
</evidence>
<dbReference type="GO" id="GO:0005789">
    <property type="term" value="C:endoplasmic reticulum membrane"/>
    <property type="evidence" value="ECO:0007669"/>
    <property type="project" value="InterPro"/>
</dbReference>
<dbReference type="InParanoid" id="A0A077ZTD6"/>
<dbReference type="InterPro" id="IPR016763">
    <property type="entry name" value="VAP"/>
</dbReference>
<dbReference type="InterPro" id="IPR008962">
    <property type="entry name" value="PapD-like_sf"/>
</dbReference>
<dbReference type="InterPro" id="IPR000535">
    <property type="entry name" value="MSP_dom"/>
</dbReference>
<keyword evidence="4 7" id="KW-1133">Transmembrane helix</keyword>
<feature type="coiled-coil region" evidence="6">
    <location>
        <begin position="243"/>
        <end position="280"/>
    </location>
</feature>
<keyword evidence="10" id="KW-1185">Reference proteome</keyword>
<dbReference type="GO" id="GO:0005886">
    <property type="term" value="C:plasma membrane"/>
    <property type="evidence" value="ECO:0007669"/>
    <property type="project" value="TreeGrafter"/>
</dbReference>
<evidence type="ECO:0000256" key="4">
    <source>
        <dbReference type="ARBA" id="ARBA00022989"/>
    </source>
</evidence>
<reference evidence="9 10" key="1">
    <citation type="submission" date="2014-06" db="EMBL/GenBank/DDBJ databases">
        <authorList>
            <person name="Swart Estienne"/>
        </authorList>
    </citation>
    <scope>NUCLEOTIDE SEQUENCE [LARGE SCALE GENOMIC DNA]</scope>
    <source>
        <strain evidence="9 10">130c</strain>
    </source>
</reference>
<gene>
    <name evidence="9" type="primary">Contig18496.g19654</name>
    <name evidence="9" type="ORF">STYLEM_1558</name>
</gene>
<evidence type="ECO:0000259" key="8">
    <source>
        <dbReference type="PROSITE" id="PS50202"/>
    </source>
</evidence>
<organism evidence="9 10">
    <name type="scientific">Stylonychia lemnae</name>
    <name type="common">Ciliate</name>
    <dbReference type="NCBI Taxonomy" id="5949"/>
    <lineage>
        <taxon>Eukaryota</taxon>
        <taxon>Sar</taxon>
        <taxon>Alveolata</taxon>
        <taxon>Ciliophora</taxon>
        <taxon>Intramacronucleata</taxon>
        <taxon>Spirotrichea</taxon>
        <taxon>Stichotrichia</taxon>
        <taxon>Sporadotrichida</taxon>
        <taxon>Oxytrichidae</taxon>
        <taxon>Stylonychinae</taxon>
        <taxon>Stylonychia</taxon>
    </lineage>
</organism>
<dbReference type="EMBL" id="CCKQ01001477">
    <property type="protein sequence ID" value="CDW72595.1"/>
    <property type="molecule type" value="Genomic_DNA"/>
</dbReference>
<comment type="subcellular location">
    <subcellularLocation>
        <location evidence="1">Membrane</location>
        <topology evidence="1">Single-pass type IV membrane protein</topology>
    </subcellularLocation>
</comment>
<dbReference type="Proteomes" id="UP000039865">
    <property type="component" value="Unassembled WGS sequence"/>
</dbReference>
<dbReference type="InterPro" id="IPR013783">
    <property type="entry name" value="Ig-like_fold"/>
</dbReference>
<accession>A0A077ZTD6</accession>
<proteinExistence type="inferred from homology"/>
<evidence type="ECO:0000256" key="3">
    <source>
        <dbReference type="ARBA" id="ARBA00022692"/>
    </source>
</evidence>
<dbReference type="SUPFAM" id="SSF49354">
    <property type="entry name" value="PapD-like"/>
    <property type="match status" value="1"/>
</dbReference>
<evidence type="ECO:0000256" key="5">
    <source>
        <dbReference type="ARBA" id="ARBA00023136"/>
    </source>
</evidence>
<evidence type="ECO:0000256" key="1">
    <source>
        <dbReference type="ARBA" id="ARBA00004211"/>
    </source>
</evidence>
<dbReference type="PANTHER" id="PTHR10809">
    <property type="entry name" value="VESICLE-ASSOCIATED MEMBRANE PROTEIN-ASSOCIATED PROTEIN"/>
    <property type="match status" value="1"/>
</dbReference>
<dbReference type="Pfam" id="PF00635">
    <property type="entry name" value="Motile_Sperm"/>
    <property type="match status" value="1"/>
</dbReference>
<protein>
    <submittedName>
        <fullName evidence="9">Vesicle-associated membrane protein-associated protein a isoform 2</fullName>
    </submittedName>
</protein>
<feature type="transmembrane region" description="Helical" evidence="7">
    <location>
        <begin position="304"/>
        <end position="322"/>
    </location>
</feature>
<dbReference type="PROSITE" id="PS50202">
    <property type="entry name" value="MSP"/>
    <property type="match status" value="1"/>
</dbReference>
<keyword evidence="5 7" id="KW-0472">Membrane</keyword>
<dbReference type="Gene3D" id="2.60.40.10">
    <property type="entry name" value="Immunoglobulins"/>
    <property type="match status" value="1"/>
</dbReference>
<dbReference type="GO" id="GO:0090158">
    <property type="term" value="P:endoplasmic reticulum membrane organization"/>
    <property type="evidence" value="ECO:0007669"/>
    <property type="project" value="TreeGrafter"/>
</dbReference>
<name>A0A077ZTD6_STYLE</name>